<dbReference type="Pfam" id="PF01521">
    <property type="entry name" value="Fe-S_biosyn"/>
    <property type="match status" value="1"/>
</dbReference>
<evidence type="ECO:0000259" key="2">
    <source>
        <dbReference type="Pfam" id="PF01521"/>
    </source>
</evidence>
<dbReference type="Proteomes" id="UP001548189">
    <property type="component" value="Unassembled WGS sequence"/>
</dbReference>
<evidence type="ECO:0000313" key="4">
    <source>
        <dbReference type="Proteomes" id="UP001548189"/>
    </source>
</evidence>
<keyword evidence="4" id="KW-1185">Reference proteome</keyword>
<dbReference type="RefSeq" id="WP_353873400.1">
    <property type="nucleotide sequence ID" value="NZ_JBEVCJ010000001.1"/>
</dbReference>
<dbReference type="InterPro" id="IPR050322">
    <property type="entry name" value="Fe-S_cluster_asmbl/transfer"/>
</dbReference>
<dbReference type="PANTHER" id="PTHR10072:SF41">
    <property type="entry name" value="IRON-SULFUR CLUSTER ASSEMBLY 1 HOMOLOG, MITOCHONDRIAL"/>
    <property type="match status" value="1"/>
</dbReference>
<dbReference type="SUPFAM" id="SSF89360">
    <property type="entry name" value="HesB-like domain"/>
    <property type="match status" value="1"/>
</dbReference>
<dbReference type="EMBL" id="JBEVCJ010000001">
    <property type="protein sequence ID" value="MET1253861.1"/>
    <property type="molecule type" value="Genomic_DNA"/>
</dbReference>
<dbReference type="InterPro" id="IPR016092">
    <property type="entry name" value="ATAP"/>
</dbReference>
<reference evidence="3 4" key="1">
    <citation type="submission" date="2024-06" db="EMBL/GenBank/DDBJ databases">
        <authorList>
            <person name="Li F."/>
        </authorList>
    </citation>
    <scope>NUCLEOTIDE SEQUENCE [LARGE SCALE GENOMIC DNA]</scope>
    <source>
        <strain evidence="3 4">GXAS 311</strain>
    </source>
</reference>
<proteinExistence type="inferred from homology"/>
<name>A0ABV2BPK7_9GAMM</name>
<comment type="caution">
    <text evidence="3">The sequence shown here is derived from an EMBL/GenBank/DDBJ whole genome shotgun (WGS) entry which is preliminary data.</text>
</comment>
<dbReference type="InterPro" id="IPR035903">
    <property type="entry name" value="HesB-like_dom_sf"/>
</dbReference>
<dbReference type="InterPro" id="IPR000361">
    <property type="entry name" value="ATAP_core_dom"/>
</dbReference>
<accession>A0ABV2BPK7</accession>
<protein>
    <submittedName>
        <fullName evidence="3">Iron-sulfur cluster assembly accessory protein</fullName>
    </submittedName>
</protein>
<evidence type="ECO:0000313" key="3">
    <source>
        <dbReference type="EMBL" id="MET1253861.1"/>
    </source>
</evidence>
<organism evidence="3 4">
    <name type="scientific">Aliikangiella maris</name>
    <dbReference type="NCBI Taxonomy" id="3162458"/>
    <lineage>
        <taxon>Bacteria</taxon>
        <taxon>Pseudomonadati</taxon>
        <taxon>Pseudomonadota</taxon>
        <taxon>Gammaproteobacteria</taxon>
        <taxon>Oceanospirillales</taxon>
        <taxon>Pleioneaceae</taxon>
        <taxon>Aliikangiella</taxon>
    </lineage>
</organism>
<feature type="domain" description="Core" evidence="2">
    <location>
        <begin position="13"/>
        <end position="113"/>
    </location>
</feature>
<dbReference type="PANTHER" id="PTHR10072">
    <property type="entry name" value="IRON-SULFUR CLUSTER ASSEMBLY PROTEIN"/>
    <property type="match status" value="1"/>
</dbReference>
<dbReference type="NCBIfam" id="TIGR00049">
    <property type="entry name" value="iron-sulfur cluster assembly accessory protein"/>
    <property type="match status" value="1"/>
</dbReference>
<comment type="similarity">
    <text evidence="1">Belongs to the HesB/IscA family.</text>
</comment>
<evidence type="ECO:0000256" key="1">
    <source>
        <dbReference type="ARBA" id="ARBA00006718"/>
    </source>
</evidence>
<sequence>MTVSTFNPATIPVSFSQSAIKHLTNQVEKKQAQGIEFNIKESGCSGYKYLLELTFTPDADAIKYQLNDALDLFISPKVLPLIQGTKVDYVQDGVNFRLEFTNPNATAHCGCGESFSVGSN</sequence>
<dbReference type="Gene3D" id="2.60.300.12">
    <property type="entry name" value="HesB-like domain"/>
    <property type="match status" value="1"/>
</dbReference>
<gene>
    <name evidence="3" type="ORF">ABVT43_01865</name>
</gene>